<evidence type="ECO:0000256" key="10">
    <source>
        <dbReference type="SAM" id="Phobius"/>
    </source>
</evidence>
<protein>
    <recommendedName>
        <fullName evidence="8">Guanidinium exporter</fullName>
    </recommendedName>
</protein>
<accession>A0AB35BZN5</accession>
<evidence type="ECO:0000256" key="8">
    <source>
        <dbReference type="ARBA" id="ARBA00039168"/>
    </source>
</evidence>
<keyword evidence="6 10" id="KW-0472">Membrane</keyword>
<organism evidence="11 12">
    <name type="scientific">Wohlfahrtiimonas chitiniclastica</name>
    <dbReference type="NCBI Taxonomy" id="400946"/>
    <lineage>
        <taxon>Bacteria</taxon>
        <taxon>Pseudomonadati</taxon>
        <taxon>Pseudomonadota</taxon>
        <taxon>Gammaproteobacteria</taxon>
        <taxon>Cardiobacteriales</taxon>
        <taxon>Ignatzschineriaceae</taxon>
        <taxon>Wohlfahrtiimonas</taxon>
    </lineage>
</organism>
<comment type="subcellular location">
    <subcellularLocation>
        <location evidence="1 9">Cell membrane</location>
        <topology evidence="1 9">Multi-pass membrane protein</topology>
    </subcellularLocation>
</comment>
<name>A0AB35BZN5_9GAMM</name>
<dbReference type="PANTHER" id="PTHR30561">
    <property type="entry name" value="SMR FAMILY PROTON-DEPENDENT DRUG EFFLUX TRANSPORTER SUGE"/>
    <property type="match status" value="1"/>
</dbReference>
<reference evidence="11" key="1">
    <citation type="submission" date="2021-03" db="EMBL/GenBank/DDBJ databases">
        <title>Identification and antibiotic profiling of Wohlfahrtiimonas chitiniclastica, an underestimated human pathogen.</title>
        <authorList>
            <person name="Kopf A."/>
            <person name="Bunk B."/>
            <person name="Coldewey S."/>
            <person name="Gunzer F."/>
            <person name="Riedel T."/>
            <person name="Schroettner P."/>
        </authorList>
    </citation>
    <scope>NUCLEOTIDE SEQUENCE</scope>
    <source>
        <strain evidence="11">DSM 100917</strain>
    </source>
</reference>
<comment type="caution">
    <text evidence="11">The sequence shown here is derived from an EMBL/GenBank/DDBJ whole genome shotgun (WGS) entry which is preliminary data.</text>
</comment>
<keyword evidence="4 9" id="KW-0812">Transmembrane</keyword>
<evidence type="ECO:0000313" key="11">
    <source>
        <dbReference type="EMBL" id="MBS7824556.1"/>
    </source>
</evidence>
<evidence type="ECO:0000256" key="4">
    <source>
        <dbReference type="ARBA" id="ARBA00022692"/>
    </source>
</evidence>
<keyword evidence="2" id="KW-0813">Transport</keyword>
<keyword evidence="5 10" id="KW-1133">Transmembrane helix</keyword>
<dbReference type="Proteomes" id="UP000680020">
    <property type="component" value="Unassembled WGS sequence"/>
</dbReference>
<dbReference type="Pfam" id="PF00893">
    <property type="entry name" value="Multi_Drug_Res"/>
    <property type="match status" value="1"/>
</dbReference>
<dbReference type="SUPFAM" id="SSF103481">
    <property type="entry name" value="Multidrug resistance efflux transporter EmrE"/>
    <property type="match status" value="1"/>
</dbReference>
<gene>
    <name evidence="11" type="ORF">J7561_04985</name>
</gene>
<dbReference type="GO" id="GO:0022857">
    <property type="term" value="F:transmembrane transporter activity"/>
    <property type="evidence" value="ECO:0007669"/>
    <property type="project" value="InterPro"/>
</dbReference>
<evidence type="ECO:0000256" key="7">
    <source>
        <dbReference type="ARBA" id="ARBA00038151"/>
    </source>
</evidence>
<comment type="similarity">
    <text evidence="7">Belongs to the drug/metabolite transporter (DMT) superfamily. Small multidrug resistance (SMR) (TC 2.A.7.1) family. Gdx/SugE subfamily.</text>
</comment>
<dbReference type="AlphaFoldDB" id="A0AB35BZN5"/>
<dbReference type="EMBL" id="JAGIBU010000003">
    <property type="protein sequence ID" value="MBS7824556.1"/>
    <property type="molecule type" value="Genomic_DNA"/>
</dbReference>
<evidence type="ECO:0000256" key="2">
    <source>
        <dbReference type="ARBA" id="ARBA00022448"/>
    </source>
</evidence>
<dbReference type="PANTHER" id="PTHR30561:SF0">
    <property type="entry name" value="GUANIDINIUM EXPORTER"/>
    <property type="match status" value="1"/>
</dbReference>
<evidence type="ECO:0000256" key="5">
    <source>
        <dbReference type="ARBA" id="ARBA00022989"/>
    </source>
</evidence>
<dbReference type="InterPro" id="IPR037185">
    <property type="entry name" value="EmrE-like"/>
</dbReference>
<keyword evidence="3" id="KW-1003">Cell membrane</keyword>
<feature type="transmembrane region" description="Helical" evidence="10">
    <location>
        <begin position="40"/>
        <end position="57"/>
    </location>
</feature>
<feature type="transmembrane region" description="Helical" evidence="10">
    <location>
        <begin position="63"/>
        <end position="82"/>
    </location>
</feature>
<feature type="transmembrane region" description="Helical" evidence="10">
    <location>
        <begin position="6"/>
        <end position="28"/>
    </location>
</feature>
<evidence type="ECO:0000256" key="3">
    <source>
        <dbReference type="ARBA" id="ARBA00022475"/>
    </source>
</evidence>
<proteinExistence type="inferred from homology"/>
<evidence type="ECO:0000256" key="6">
    <source>
        <dbReference type="ARBA" id="ARBA00023136"/>
    </source>
</evidence>
<dbReference type="RefSeq" id="WP_063455594.1">
    <property type="nucleotide sequence ID" value="NZ_CP115969.1"/>
</dbReference>
<dbReference type="GO" id="GO:0005886">
    <property type="term" value="C:plasma membrane"/>
    <property type="evidence" value="ECO:0007669"/>
    <property type="project" value="UniProtKB-SubCell"/>
</dbReference>
<evidence type="ECO:0000313" key="12">
    <source>
        <dbReference type="Proteomes" id="UP000680020"/>
    </source>
</evidence>
<dbReference type="InterPro" id="IPR045324">
    <property type="entry name" value="Small_multidrug_res"/>
</dbReference>
<evidence type="ECO:0000256" key="1">
    <source>
        <dbReference type="ARBA" id="ARBA00004651"/>
    </source>
</evidence>
<dbReference type="Gene3D" id="1.10.3730.20">
    <property type="match status" value="1"/>
</dbReference>
<evidence type="ECO:0000256" key="9">
    <source>
        <dbReference type="RuleBase" id="RU003942"/>
    </source>
</evidence>
<dbReference type="InterPro" id="IPR000390">
    <property type="entry name" value="Small_drug/metabolite_transptr"/>
</dbReference>
<sequence>MANYGTWIGWGLVTLAVAAEMVGIFGLSLYTRKKNLINRLLYFGGLAASFVALYYSFHYLPVSIAYTVLTGIGTAAAVVINIMFFNESKDIKRIISLMLIIAGVCGLKFLS</sequence>